<evidence type="ECO:0000313" key="2">
    <source>
        <dbReference type="Proteomes" id="UP000434580"/>
    </source>
</evidence>
<evidence type="ECO:0008006" key="3">
    <source>
        <dbReference type="Google" id="ProtNLM"/>
    </source>
</evidence>
<reference evidence="1 2" key="1">
    <citation type="submission" date="2019-11" db="EMBL/GenBank/DDBJ databases">
        <authorList>
            <person name="Holert J."/>
        </authorList>
    </citation>
    <scope>NUCLEOTIDE SEQUENCE [LARGE SCALE GENOMIC DNA]</scope>
    <source>
        <strain evidence="1">BC5_2</strain>
    </source>
</reference>
<accession>A0A5S9Q2A7</accession>
<dbReference type="OrthoDB" id="2043985at2"/>
<gene>
    <name evidence="1" type="ORF">DPBNPPHM_01514</name>
</gene>
<dbReference type="Proteomes" id="UP000434580">
    <property type="component" value="Unassembled WGS sequence"/>
</dbReference>
<name>A0A5S9Q2A7_9GAMM</name>
<proteinExistence type="predicted"/>
<dbReference type="Pfam" id="PF10123">
    <property type="entry name" value="Mu-like_Pro"/>
    <property type="match status" value="1"/>
</dbReference>
<dbReference type="PIRSF" id="PIRSF016624">
    <property type="entry name" value="Mu_prophg_I"/>
    <property type="match status" value="1"/>
</dbReference>
<protein>
    <recommendedName>
        <fullName evidence="3">Mu-like prophage I protein</fullName>
    </recommendedName>
</protein>
<dbReference type="InterPro" id="IPR012106">
    <property type="entry name" value="Phage_Mu_Gp1"/>
</dbReference>
<sequence>MKLQTLALNLQQDVDLGASVKMLLIPAGVIRGRDGRSWINDRPSEVVAYQQRLARDIVFDFEHATFLKASKGDPAPASGWVTVNSLQIDDDGAIWGMVDWNDSGRHALAQKEYRYYSPAFLYDDNGRVVGIHHIALTNRHNLFDLPALNHQLSDSSHPKETPMPLPAPIAAALKLDAKTATETDAVAAITTLQTDNQRLALNAEQTGQVDLKQFVPMETHQLAMNRASDAEGKLADQAKSQLKADAETLIDGAVDNKKIAPANRDHYLALCAEQAGFDQVKSLVEAAPVILQTEPTNLDGKQPGQQVALNSEEQEACRLLGMSTEDFLASKKEMQ</sequence>
<evidence type="ECO:0000313" key="1">
    <source>
        <dbReference type="EMBL" id="CAA0111707.1"/>
    </source>
</evidence>
<dbReference type="AlphaFoldDB" id="A0A5S9Q2A7"/>
<organism evidence="1 2">
    <name type="scientific">BD1-7 clade bacterium</name>
    <dbReference type="NCBI Taxonomy" id="2029982"/>
    <lineage>
        <taxon>Bacteria</taxon>
        <taxon>Pseudomonadati</taxon>
        <taxon>Pseudomonadota</taxon>
        <taxon>Gammaproteobacteria</taxon>
        <taxon>Cellvibrionales</taxon>
        <taxon>Spongiibacteraceae</taxon>
        <taxon>BD1-7 clade</taxon>
    </lineage>
</organism>
<dbReference type="EMBL" id="CACSII010000016">
    <property type="protein sequence ID" value="CAA0111707.1"/>
    <property type="molecule type" value="Genomic_DNA"/>
</dbReference>